<reference evidence="7" key="1">
    <citation type="submission" date="2015-07" db="EMBL/GenBank/DDBJ databases">
        <authorList>
            <person name="Urmite Genomes"/>
        </authorList>
    </citation>
    <scope>NUCLEOTIDE SEQUENCE [LARGE SCALE GENOMIC DNA]</scope>
    <source>
        <strain evidence="7">type strain: ATCC 49404</strain>
    </source>
</reference>
<feature type="repeat" description="WD" evidence="3">
    <location>
        <begin position="297"/>
        <end position="338"/>
    </location>
</feature>
<feature type="repeat" description="WD" evidence="3">
    <location>
        <begin position="254"/>
        <end position="295"/>
    </location>
</feature>
<keyword evidence="5" id="KW-1133">Transmembrane helix</keyword>
<dbReference type="Proteomes" id="UP000199147">
    <property type="component" value="Unassembled WGS sequence"/>
</dbReference>
<accession>A0A0H5RSS1</accession>
<feature type="repeat" description="WD" evidence="3">
    <location>
        <begin position="420"/>
        <end position="461"/>
    </location>
</feature>
<feature type="repeat" description="WD" evidence="3">
    <location>
        <begin position="126"/>
        <end position="167"/>
    </location>
</feature>
<keyword evidence="5" id="KW-0812">Transmembrane</keyword>
<dbReference type="SMART" id="SM00320">
    <property type="entry name" value="WD40"/>
    <property type="match status" value="13"/>
</dbReference>
<evidence type="ECO:0000256" key="1">
    <source>
        <dbReference type="ARBA" id="ARBA00022574"/>
    </source>
</evidence>
<evidence type="ECO:0000256" key="4">
    <source>
        <dbReference type="SAM" id="MobiDB-lite"/>
    </source>
</evidence>
<dbReference type="PROSITE" id="PS50082">
    <property type="entry name" value="WD_REPEATS_2"/>
    <property type="match status" value="11"/>
</dbReference>
<dbReference type="SUPFAM" id="SSF82171">
    <property type="entry name" value="DPP6 N-terminal domain-like"/>
    <property type="match status" value="1"/>
</dbReference>
<dbReference type="SUPFAM" id="SSF50978">
    <property type="entry name" value="WD40 repeat-like"/>
    <property type="match status" value="1"/>
</dbReference>
<keyword evidence="2" id="KW-0677">Repeat</keyword>
<keyword evidence="7" id="KW-1185">Reference proteome</keyword>
<sequence length="757" mass="79777">MPPGVDDSPAADQHPAAPRSAWTTPNRANLVRVLLGLVTVVAVGVAAAFGWAFKVQRDDAAAQFRDATAARLYAEAQLDLDGMTTGNTNDVVAMQKLLAAKVIGAGLDGDDYLRVAQQRERDTLKLIDTSSQVVSVAFSPDGKRIASGGADATVRLWDTETGQPIGAPMRGHNKMVIGLAFSPDGSRIASGSPDATLRMWDADTGQPIGQPLRSDGGVTRVAFSPDGKRIASGGSDATVRLWDAGTGRPIGAPMRGHEAAVMSVAFSPDGRQIASAGFDDTVRLWDAGTGQPVGAPMRGHEAAVMSVAFSPDGSRIASSGADKTIRMWEVADGKPAGVPLRSEAAVPALAFSPDGSRLAAGCSDNTIRLWDPATGSVVGTLTGHRATVETVAFSPDGLRLASGAGDRTLRIWDAGSGQPLVGHQDMVNSVRFSDDGRQIRSGGRDRTARVWDVATRREIGQVKRVDDPDVESLYWVGDHRLLSTGATNLRLWDADNAKPVGDPLAMPDDQMLQSASWIATPPRIAMRVARNGIQVFDENMTPVGAPIWPGGFLGFYFSPDGKTLATTGAESTITFWDVETGKSRGQVKASGLVITAEFSPDGAHLAAGTQGGTDNTQSAVWLWDTATSQPVGEPIPVTSPATTMQFSWSGALLAVGSGDGTVRLWDVNTREQLGAPLTGHRSMVLATAFSPDDTTLATASMDNTLRMWTVPTGSPDALCAKITHNMSHEQWNEWVSPELDYIEACPGQPIAADGESR</sequence>
<feature type="region of interest" description="Disordered" evidence="4">
    <location>
        <begin position="1"/>
        <end position="22"/>
    </location>
</feature>
<gene>
    <name evidence="6" type="ORF">BN2156_03694</name>
</gene>
<feature type="repeat" description="WD" evidence="3">
    <location>
        <begin position="218"/>
        <end position="252"/>
    </location>
</feature>
<evidence type="ECO:0000256" key="2">
    <source>
        <dbReference type="ARBA" id="ARBA00022737"/>
    </source>
</evidence>
<dbReference type="PROSITE" id="PS00678">
    <property type="entry name" value="WD_REPEATS_1"/>
    <property type="match status" value="3"/>
</dbReference>
<dbReference type="InterPro" id="IPR015943">
    <property type="entry name" value="WD40/YVTN_repeat-like_dom_sf"/>
</dbReference>
<evidence type="ECO:0000313" key="7">
    <source>
        <dbReference type="Proteomes" id="UP000199147"/>
    </source>
</evidence>
<dbReference type="Gene3D" id="2.130.10.10">
    <property type="entry name" value="YVTN repeat-like/Quinoprotein amine dehydrogenase"/>
    <property type="match status" value="4"/>
</dbReference>
<dbReference type="AlphaFoldDB" id="A0A0H5RSS1"/>
<dbReference type="PROSITE" id="PS50294">
    <property type="entry name" value="WD_REPEATS_REGION"/>
    <property type="match status" value="9"/>
</dbReference>
<feature type="repeat" description="WD" evidence="3">
    <location>
        <begin position="169"/>
        <end position="210"/>
    </location>
</feature>
<dbReference type="InterPro" id="IPR019775">
    <property type="entry name" value="WD40_repeat_CS"/>
</dbReference>
<dbReference type="PRINTS" id="PR00320">
    <property type="entry name" value="GPROTEINBRPT"/>
</dbReference>
<dbReference type="InterPro" id="IPR001680">
    <property type="entry name" value="WD40_rpt"/>
</dbReference>
<feature type="repeat" description="WD" evidence="3">
    <location>
        <begin position="642"/>
        <end position="675"/>
    </location>
</feature>
<feature type="repeat" description="WD" evidence="3">
    <location>
        <begin position="677"/>
        <end position="718"/>
    </location>
</feature>
<feature type="transmembrane region" description="Helical" evidence="5">
    <location>
        <begin position="33"/>
        <end position="53"/>
    </location>
</feature>
<dbReference type="Pfam" id="PF00400">
    <property type="entry name" value="WD40"/>
    <property type="match status" value="11"/>
</dbReference>
<keyword evidence="5" id="KW-0472">Membrane</keyword>
<dbReference type="InterPro" id="IPR036322">
    <property type="entry name" value="WD40_repeat_dom_sf"/>
</dbReference>
<feature type="repeat" description="WD" evidence="3">
    <location>
        <begin position="381"/>
        <end position="422"/>
    </location>
</feature>
<dbReference type="PANTHER" id="PTHR19879">
    <property type="entry name" value="TRANSCRIPTION INITIATION FACTOR TFIID"/>
    <property type="match status" value="1"/>
</dbReference>
<dbReference type="PANTHER" id="PTHR19879:SF9">
    <property type="entry name" value="TRANSCRIPTION INITIATION FACTOR TFIID SUBUNIT 5"/>
    <property type="match status" value="1"/>
</dbReference>
<evidence type="ECO:0000313" key="6">
    <source>
        <dbReference type="EMBL" id="CRZ16821.1"/>
    </source>
</evidence>
<evidence type="ECO:0000256" key="3">
    <source>
        <dbReference type="PROSITE-ProRule" id="PRU00221"/>
    </source>
</evidence>
<keyword evidence="1 3" id="KW-0853">WD repeat</keyword>
<organism evidence="6 7">
    <name type="scientific">Mycolicibacterium neworleansense</name>
    <dbReference type="NCBI Taxonomy" id="146018"/>
    <lineage>
        <taxon>Bacteria</taxon>
        <taxon>Bacillati</taxon>
        <taxon>Actinomycetota</taxon>
        <taxon>Actinomycetes</taxon>
        <taxon>Mycobacteriales</taxon>
        <taxon>Mycobacteriaceae</taxon>
        <taxon>Mycolicibacterium</taxon>
    </lineage>
</organism>
<feature type="repeat" description="WD" evidence="3">
    <location>
        <begin position="557"/>
        <end position="586"/>
    </location>
</feature>
<feature type="repeat" description="WD" evidence="3">
    <location>
        <begin position="346"/>
        <end position="380"/>
    </location>
</feature>
<proteinExistence type="predicted"/>
<dbReference type="CDD" id="cd00200">
    <property type="entry name" value="WD40"/>
    <property type="match status" value="2"/>
</dbReference>
<evidence type="ECO:0000256" key="5">
    <source>
        <dbReference type="SAM" id="Phobius"/>
    </source>
</evidence>
<dbReference type="STRING" id="146018.BN2156_03694"/>
<dbReference type="InterPro" id="IPR020472">
    <property type="entry name" value="WD40_PAC1"/>
</dbReference>
<protein>
    <submittedName>
        <fullName evidence="6">Putative regulatory protein</fullName>
    </submittedName>
</protein>
<name>A0A0H5RSS1_9MYCO</name>
<dbReference type="EMBL" id="CWKH01000002">
    <property type="protein sequence ID" value="CRZ16821.1"/>
    <property type="molecule type" value="Genomic_DNA"/>
</dbReference>